<organism evidence="1 2">
    <name type="scientific">Pseudolysinimonas kribbensis</name>
    <dbReference type="NCBI Taxonomy" id="433641"/>
    <lineage>
        <taxon>Bacteria</taxon>
        <taxon>Bacillati</taxon>
        <taxon>Actinomycetota</taxon>
        <taxon>Actinomycetes</taxon>
        <taxon>Micrococcales</taxon>
        <taxon>Microbacteriaceae</taxon>
        <taxon>Pseudolysinimonas</taxon>
    </lineage>
</organism>
<reference evidence="2" key="1">
    <citation type="journal article" date="2019" name="Int. J. Syst. Evol. Microbiol.">
        <title>The Global Catalogue of Microorganisms (GCM) 10K type strain sequencing project: providing services to taxonomists for standard genome sequencing and annotation.</title>
        <authorList>
            <consortium name="The Broad Institute Genomics Platform"/>
            <consortium name="The Broad Institute Genome Sequencing Center for Infectious Disease"/>
            <person name="Wu L."/>
            <person name="Ma J."/>
        </authorList>
    </citation>
    <scope>NUCLEOTIDE SEQUENCE [LARGE SCALE GENOMIC DNA]</scope>
    <source>
        <strain evidence="2">NBRC 108894</strain>
    </source>
</reference>
<dbReference type="InterPro" id="IPR006059">
    <property type="entry name" value="SBP"/>
</dbReference>
<gene>
    <name evidence="1" type="ORF">GCM10025881_18250</name>
</gene>
<dbReference type="EMBL" id="BSVB01000001">
    <property type="protein sequence ID" value="GMA95001.1"/>
    <property type="molecule type" value="Genomic_DNA"/>
</dbReference>
<dbReference type="RefSeq" id="WP_284253856.1">
    <property type="nucleotide sequence ID" value="NZ_BSVB01000001.1"/>
</dbReference>
<accession>A0ABQ6K8C5</accession>
<dbReference type="PANTHER" id="PTHR43649">
    <property type="entry name" value="ARABINOSE-BINDING PROTEIN-RELATED"/>
    <property type="match status" value="1"/>
</dbReference>
<name>A0ABQ6K8C5_9MICO</name>
<dbReference type="Gene3D" id="3.40.190.10">
    <property type="entry name" value="Periplasmic binding protein-like II"/>
    <property type="match status" value="2"/>
</dbReference>
<dbReference type="Proteomes" id="UP001157034">
    <property type="component" value="Unassembled WGS sequence"/>
</dbReference>
<dbReference type="PANTHER" id="PTHR43649:SF11">
    <property type="entry name" value="ABC TRANSPORTER SUBSTRATE-BINDING PROTEIN YESO-RELATED"/>
    <property type="match status" value="1"/>
</dbReference>
<dbReference type="InterPro" id="IPR050490">
    <property type="entry name" value="Bact_solute-bd_prot1"/>
</dbReference>
<sequence length="206" mass="21889">MSKAIDLFEKKYPNITVKAESVGAPNDLFNRLTTDFAAGGTTAPDVFALGGALPQQYGGSGQLLDLGTVSKYVDIQDYAATATVSATVKGKLYGLPTGGNAIGVLVNEDLFKKAGVDLPKANWTWDDFIKAADEIGKSHTGVAGVDLRIQDILGTYIAQLNKTGVYDFKGKVAATPKQIQSWLEIEQKLVKGAACPTRRSSSRTTT</sequence>
<evidence type="ECO:0008006" key="3">
    <source>
        <dbReference type="Google" id="ProtNLM"/>
    </source>
</evidence>
<evidence type="ECO:0000313" key="1">
    <source>
        <dbReference type="EMBL" id="GMA95001.1"/>
    </source>
</evidence>
<evidence type="ECO:0000313" key="2">
    <source>
        <dbReference type="Proteomes" id="UP001157034"/>
    </source>
</evidence>
<comment type="caution">
    <text evidence="1">The sequence shown here is derived from an EMBL/GenBank/DDBJ whole genome shotgun (WGS) entry which is preliminary data.</text>
</comment>
<dbReference type="Pfam" id="PF01547">
    <property type="entry name" value="SBP_bac_1"/>
    <property type="match status" value="1"/>
</dbReference>
<dbReference type="SUPFAM" id="SSF53850">
    <property type="entry name" value="Periplasmic binding protein-like II"/>
    <property type="match status" value="1"/>
</dbReference>
<keyword evidence="2" id="KW-1185">Reference proteome</keyword>
<protein>
    <recommendedName>
        <fullName evidence="3">Extracellular solute-binding protein</fullName>
    </recommendedName>
</protein>
<proteinExistence type="predicted"/>